<feature type="region of interest" description="Disordered" evidence="2">
    <location>
        <begin position="47"/>
        <end position="71"/>
    </location>
</feature>
<keyword evidence="7" id="KW-1185">Reference proteome</keyword>
<reference evidence="6" key="1">
    <citation type="submission" date="2018-07" db="EMBL/GenBank/DDBJ databases">
        <authorList>
            <person name="Gao Z.-S."/>
            <person name="Jia H.-M."/>
            <person name="Jia H.-J."/>
            <person name="Cai Q.-L."/>
            <person name="Wang Y."/>
            <person name="Zhao H.-B."/>
        </authorList>
    </citation>
    <scope>NUCLEOTIDE SEQUENCE</scope>
    <source>
        <tissue evidence="6">Leaves</tissue>
    </source>
</reference>
<dbReference type="SUPFAM" id="SSF57850">
    <property type="entry name" value="RING/U-box"/>
    <property type="match status" value="1"/>
</dbReference>
<dbReference type="Proteomes" id="UP000516437">
    <property type="component" value="Chromosome 3"/>
</dbReference>
<dbReference type="GO" id="GO:0008270">
    <property type="term" value="F:zinc ion binding"/>
    <property type="evidence" value="ECO:0007669"/>
    <property type="project" value="UniProtKB-KW"/>
</dbReference>
<feature type="transmembrane region" description="Helical" evidence="3">
    <location>
        <begin position="20"/>
        <end position="38"/>
    </location>
</feature>
<dbReference type="Gene3D" id="3.30.40.10">
    <property type="entry name" value="Zinc/RING finger domain, C3HC4 (zinc finger)"/>
    <property type="match status" value="1"/>
</dbReference>
<keyword evidence="3" id="KW-0812">Transmembrane</keyword>
<protein>
    <submittedName>
        <fullName evidence="6">RING-H2 finger protein ATL52</fullName>
    </submittedName>
</protein>
<keyword evidence="1" id="KW-0862">Zinc</keyword>
<keyword evidence="3" id="KW-0472">Membrane</keyword>
<dbReference type="PANTHER" id="PTHR45676:SF177">
    <property type="entry name" value="RING-TYPE E3 UBIQUITIN TRANSFERASE"/>
    <property type="match status" value="1"/>
</dbReference>
<reference evidence="6" key="3">
    <citation type="submission" date="2019-09" db="EMBL/GenBank/DDBJ databases">
        <authorList>
            <person name="Gao Z."/>
        </authorList>
    </citation>
    <scope>NUCLEOTIDE SEQUENCE</scope>
    <source>
        <tissue evidence="6">Leaves</tissue>
    </source>
</reference>
<dbReference type="PANTHER" id="PTHR45676">
    <property type="entry name" value="RING-H2 FINGER PROTEIN ATL51-RELATED"/>
    <property type="match status" value="1"/>
</dbReference>
<comment type="caution">
    <text evidence="6">The sequence shown here is derived from an EMBL/GenBank/DDBJ whole genome shotgun (WGS) entry which is preliminary data.</text>
</comment>
<feature type="domain" description="RING-type" evidence="4">
    <location>
        <begin position="96"/>
        <end position="138"/>
    </location>
</feature>
<reference evidence="6 7" key="2">
    <citation type="journal article" date="2019" name="Plant Biotechnol. J.">
        <title>The red bayberry genome and genetic basis of sex determination.</title>
        <authorList>
            <person name="Jia H.M."/>
            <person name="Jia H.J."/>
            <person name="Cai Q.L."/>
            <person name="Wang Y."/>
            <person name="Zhao H.B."/>
            <person name="Yang W.F."/>
            <person name="Wang G.Y."/>
            <person name="Li Y.H."/>
            <person name="Zhan D.L."/>
            <person name="Shen Y.T."/>
            <person name="Niu Q.F."/>
            <person name="Chang L."/>
            <person name="Qiu J."/>
            <person name="Zhao L."/>
            <person name="Xie H.B."/>
            <person name="Fu W.Y."/>
            <person name="Jin J."/>
            <person name="Li X.W."/>
            <person name="Jiao Y."/>
            <person name="Zhou C.C."/>
            <person name="Tu T."/>
            <person name="Chai C.Y."/>
            <person name="Gao J.L."/>
            <person name="Fan L.J."/>
            <person name="van de Weg E."/>
            <person name="Wang J.Y."/>
            <person name="Gao Z.S."/>
        </authorList>
    </citation>
    <scope>NUCLEOTIDE SEQUENCE [LARGE SCALE GENOMIC DNA]</scope>
    <source>
        <tissue evidence="6">Leaves</tissue>
    </source>
</reference>
<dbReference type="UniPathway" id="UPA00143"/>
<dbReference type="AlphaFoldDB" id="A0A6A1W0S6"/>
<gene>
    <name evidence="6" type="ORF">CJ030_MR3G014664</name>
    <name evidence="5" type="ORF">CJ030_MR3G014687</name>
</gene>
<accession>A0A6A1W0S6</accession>
<proteinExistence type="predicted"/>
<evidence type="ECO:0000256" key="1">
    <source>
        <dbReference type="PROSITE-ProRule" id="PRU00175"/>
    </source>
</evidence>
<feature type="compositionally biased region" description="Polar residues" evidence="2">
    <location>
        <begin position="49"/>
        <end position="71"/>
    </location>
</feature>
<feature type="compositionally biased region" description="Low complexity" evidence="2">
    <location>
        <begin position="165"/>
        <end position="178"/>
    </location>
</feature>
<dbReference type="CDD" id="cd16461">
    <property type="entry name" value="RING-H2_EL5-like"/>
    <property type="match status" value="1"/>
</dbReference>
<dbReference type="InterPro" id="IPR001841">
    <property type="entry name" value="Znf_RING"/>
</dbReference>
<dbReference type="GO" id="GO:0016567">
    <property type="term" value="P:protein ubiquitination"/>
    <property type="evidence" value="ECO:0007669"/>
    <property type="project" value="UniProtKB-UniPathway"/>
</dbReference>
<dbReference type="InterPro" id="IPR013083">
    <property type="entry name" value="Znf_RING/FYVE/PHD"/>
</dbReference>
<feature type="region of interest" description="Disordered" evidence="2">
    <location>
        <begin position="157"/>
        <end position="178"/>
    </location>
</feature>
<organism evidence="6 7">
    <name type="scientific">Morella rubra</name>
    <name type="common">Chinese bayberry</name>
    <dbReference type="NCBI Taxonomy" id="262757"/>
    <lineage>
        <taxon>Eukaryota</taxon>
        <taxon>Viridiplantae</taxon>
        <taxon>Streptophyta</taxon>
        <taxon>Embryophyta</taxon>
        <taxon>Tracheophyta</taxon>
        <taxon>Spermatophyta</taxon>
        <taxon>Magnoliopsida</taxon>
        <taxon>eudicotyledons</taxon>
        <taxon>Gunneridae</taxon>
        <taxon>Pentapetalae</taxon>
        <taxon>rosids</taxon>
        <taxon>fabids</taxon>
        <taxon>Fagales</taxon>
        <taxon>Myricaceae</taxon>
        <taxon>Morella</taxon>
    </lineage>
</organism>
<dbReference type="OrthoDB" id="8062037at2759"/>
<keyword evidence="1" id="KW-0863">Zinc-finger</keyword>
<name>A0A6A1W0S6_9ROSI</name>
<evidence type="ECO:0000313" key="6">
    <source>
        <dbReference type="EMBL" id="KAB1217926.1"/>
    </source>
</evidence>
<sequence length="178" mass="19671">MVEDDLHDGYTPYTKFRIRLLLIAVGSAAILYVIYHFIKFCRCNRHATSHSPRQPTRRFVSQTGGRSSCTNASMAQSIPAHKHQKGVDLVGEDGTCAVCLCEFQEGEELRTLPACRHSFHVLCIDVWLYSHSSCPICRSDARTSSRTVQRATDLCSGESDANSGTSQNVVVQSTTTTV</sequence>
<evidence type="ECO:0000256" key="3">
    <source>
        <dbReference type="SAM" id="Phobius"/>
    </source>
</evidence>
<dbReference type="PROSITE" id="PS50089">
    <property type="entry name" value="ZF_RING_2"/>
    <property type="match status" value="1"/>
</dbReference>
<keyword evidence="1" id="KW-0479">Metal-binding</keyword>
<evidence type="ECO:0000256" key="2">
    <source>
        <dbReference type="SAM" id="MobiDB-lite"/>
    </source>
</evidence>
<evidence type="ECO:0000259" key="4">
    <source>
        <dbReference type="PROSITE" id="PS50089"/>
    </source>
</evidence>
<keyword evidence="3" id="KW-1133">Transmembrane helix</keyword>
<dbReference type="Pfam" id="PF13639">
    <property type="entry name" value="zf-RING_2"/>
    <property type="match status" value="1"/>
</dbReference>
<dbReference type="SMART" id="SM00184">
    <property type="entry name" value="RING"/>
    <property type="match status" value="1"/>
</dbReference>
<dbReference type="EMBL" id="RXIC02000021">
    <property type="protein sequence ID" value="KAB1217903.1"/>
    <property type="molecule type" value="Genomic_DNA"/>
</dbReference>
<dbReference type="EMBL" id="RXIC02000021">
    <property type="protein sequence ID" value="KAB1217926.1"/>
    <property type="molecule type" value="Genomic_DNA"/>
</dbReference>
<evidence type="ECO:0000313" key="5">
    <source>
        <dbReference type="EMBL" id="KAB1217903.1"/>
    </source>
</evidence>
<evidence type="ECO:0000313" key="7">
    <source>
        <dbReference type="Proteomes" id="UP000516437"/>
    </source>
</evidence>